<evidence type="ECO:0008006" key="4">
    <source>
        <dbReference type="Google" id="ProtNLM"/>
    </source>
</evidence>
<dbReference type="Proteomes" id="UP000799302">
    <property type="component" value="Unassembled WGS sequence"/>
</dbReference>
<feature type="compositionally biased region" description="Basic and acidic residues" evidence="1">
    <location>
        <begin position="192"/>
        <end position="201"/>
    </location>
</feature>
<dbReference type="AlphaFoldDB" id="A0A6A6UML5"/>
<evidence type="ECO:0000256" key="1">
    <source>
        <dbReference type="SAM" id="MobiDB-lite"/>
    </source>
</evidence>
<accession>A0A6A6UML5</accession>
<protein>
    <recommendedName>
        <fullName evidence="4">Major facilitator superfamily transporter</fullName>
    </recommendedName>
</protein>
<name>A0A6A6UML5_9PEZI</name>
<gene>
    <name evidence="2" type="ORF">BT63DRAFT_368044</name>
</gene>
<proteinExistence type="predicted"/>
<keyword evidence="3" id="KW-1185">Reference proteome</keyword>
<dbReference type="OrthoDB" id="3353407at2759"/>
<dbReference type="InterPro" id="IPR021822">
    <property type="entry name" value="DUF3405"/>
</dbReference>
<dbReference type="Pfam" id="PF11885">
    <property type="entry name" value="DUF3405"/>
    <property type="match status" value="1"/>
</dbReference>
<reference evidence="2" key="1">
    <citation type="journal article" date="2020" name="Stud. Mycol.">
        <title>101 Dothideomycetes genomes: a test case for predicting lifestyles and emergence of pathogens.</title>
        <authorList>
            <person name="Haridas S."/>
            <person name="Albert R."/>
            <person name="Binder M."/>
            <person name="Bloem J."/>
            <person name="Labutti K."/>
            <person name="Salamov A."/>
            <person name="Andreopoulos B."/>
            <person name="Baker S."/>
            <person name="Barry K."/>
            <person name="Bills G."/>
            <person name="Bluhm B."/>
            <person name="Cannon C."/>
            <person name="Castanera R."/>
            <person name="Culley D."/>
            <person name="Daum C."/>
            <person name="Ezra D."/>
            <person name="Gonzalez J."/>
            <person name="Henrissat B."/>
            <person name="Kuo A."/>
            <person name="Liang C."/>
            <person name="Lipzen A."/>
            <person name="Lutzoni F."/>
            <person name="Magnuson J."/>
            <person name="Mondo S."/>
            <person name="Nolan M."/>
            <person name="Ohm R."/>
            <person name="Pangilinan J."/>
            <person name="Park H.-J."/>
            <person name="Ramirez L."/>
            <person name="Alfaro M."/>
            <person name="Sun H."/>
            <person name="Tritt A."/>
            <person name="Yoshinaga Y."/>
            <person name="Zwiers L.-H."/>
            <person name="Turgeon B."/>
            <person name="Goodwin S."/>
            <person name="Spatafora J."/>
            <person name="Crous P."/>
            <person name="Grigoriev I."/>
        </authorList>
    </citation>
    <scope>NUCLEOTIDE SEQUENCE</scope>
    <source>
        <strain evidence="2">CBS 115976</strain>
    </source>
</reference>
<feature type="region of interest" description="Disordered" evidence="1">
    <location>
        <begin position="177"/>
        <end position="215"/>
    </location>
</feature>
<evidence type="ECO:0000313" key="2">
    <source>
        <dbReference type="EMBL" id="KAF2673482.1"/>
    </source>
</evidence>
<sequence length="653" mass="76533">MDEYMKDILKWQKPKDKDRHWPQYSDFDGKDYDPNRWEGFPEEKGYYLQSGHKQFEDSSSSFERLYAPYPDYQSSEYRSKFKGDFVSCNGPRGKPLNESDEDSIRVYDSVPNAFPEPFIGSHDAVGLHTGMCFDRAQRYGPYGVEPLSKFPISYVDWDKVYWGHLQNECVAKNENRFAPQSPQSNDEMSEFMSHKVSEHRPGTSQSSETKTKDGKTYQSRTAILLRTWEGYEYSDNDIMVIRSMVTELSLQSGGEFQVFLLVNIKDRSQPIFTDARAYRKTLRKVVPRELQDIAILWSEEICERLYPDVGDWQVYWQQFMPVQWFSESHPEFDYVWNWEMDVRYIGNHYHFLTQVGYFAGQQSRKYLWERNARFYIPSFHGSDWNTYLNDTNAIIADSVAKGEIPEPIWGAKTYSSSQKPLGPTPPRSQDADSFEWGVGEEADFITLLPIWDPVKTRWTMKNKVWNYTPGIRPQFSRDHPTDDDFTHPSLKNLPRRGYINTVARLSKRLLHAMHLEQMAGRSMQAEMWPSSVALQHGFKAVYVPQPVYSGRQWPGRYADAVFNSNGGIGARWGQEDDSIYNQDREQNFRSWSWYYHAEFPKVLYRRWMGWKSEDSLGNVGGQEWEQKDDGPKGRMCLPPMLLHPVKRRDIETS</sequence>
<dbReference type="PANTHER" id="PTHR36205">
    <property type="entry name" value="CHROMOSOME 19, WHOLE GENOME SHOTGUN SEQUENCE"/>
    <property type="match status" value="1"/>
</dbReference>
<evidence type="ECO:0000313" key="3">
    <source>
        <dbReference type="Proteomes" id="UP000799302"/>
    </source>
</evidence>
<organism evidence="2 3">
    <name type="scientific">Microthyrium microscopicum</name>
    <dbReference type="NCBI Taxonomy" id="703497"/>
    <lineage>
        <taxon>Eukaryota</taxon>
        <taxon>Fungi</taxon>
        <taxon>Dikarya</taxon>
        <taxon>Ascomycota</taxon>
        <taxon>Pezizomycotina</taxon>
        <taxon>Dothideomycetes</taxon>
        <taxon>Dothideomycetes incertae sedis</taxon>
        <taxon>Microthyriales</taxon>
        <taxon>Microthyriaceae</taxon>
        <taxon>Microthyrium</taxon>
    </lineage>
</organism>
<dbReference type="EMBL" id="MU004231">
    <property type="protein sequence ID" value="KAF2673482.1"/>
    <property type="molecule type" value="Genomic_DNA"/>
</dbReference>
<dbReference type="PANTHER" id="PTHR36205:SF2">
    <property type="entry name" value="MAJOR FACILITATOR SUPERFAMILY TRANSPORTER"/>
    <property type="match status" value="1"/>
</dbReference>